<reference evidence="3" key="1">
    <citation type="journal article" date="2019" name="Int. J. Syst. Evol. Microbiol.">
        <title>The Global Catalogue of Microorganisms (GCM) 10K type strain sequencing project: providing services to taxonomists for standard genome sequencing and annotation.</title>
        <authorList>
            <consortium name="The Broad Institute Genomics Platform"/>
            <consortium name="The Broad Institute Genome Sequencing Center for Infectious Disease"/>
            <person name="Wu L."/>
            <person name="Ma J."/>
        </authorList>
    </citation>
    <scope>NUCLEOTIDE SEQUENCE [LARGE SCALE GENOMIC DNA]</scope>
    <source>
        <strain evidence="3">CCUG 61889</strain>
    </source>
</reference>
<gene>
    <name evidence="2" type="ORF">ACFOU2_20485</name>
</gene>
<dbReference type="PANTHER" id="PTHR40070">
    <property type="entry name" value="UPF0478 PROTEIN YTXG"/>
    <property type="match status" value="1"/>
</dbReference>
<keyword evidence="1" id="KW-0472">Membrane</keyword>
<keyword evidence="1" id="KW-0812">Transmembrane</keyword>
<comment type="caution">
    <text evidence="2">The sequence shown here is derived from an EMBL/GenBank/DDBJ whole genome shotgun (WGS) entry which is preliminary data.</text>
</comment>
<evidence type="ECO:0000313" key="3">
    <source>
        <dbReference type="Proteomes" id="UP001595752"/>
    </source>
</evidence>
<name>A0ABV8B8H9_9BACI</name>
<feature type="transmembrane region" description="Helical" evidence="1">
    <location>
        <begin position="6"/>
        <end position="27"/>
    </location>
</feature>
<dbReference type="Gene3D" id="1.10.287.950">
    <property type="entry name" value="Methyl-accepting chemotaxis protein"/>
    <property type="match status" value="1"/>
</dbReference>
<dbReference type="PANTHER" id="PTHR40070:SF1">
    <property type="entry name" value="UPF0478 PROTEIN YTXG"/>
    <property type="match status" value="1"/>
</dbReference>
<dbReference type="Pfam" id="PF06103">
    <property type="entry name" value="DUF948"/>
    <property type="match status" value="1"/>
</dbReference>
<keyword evidence="3" id="KW-1185">Reference proteome</keyword>
<organism evidence="2 3">
    <name type="scientific">Bacillus songklensis</name>
    <dbReference type="NCBI Taxonomy" id="1069116"/>
    <lineage>
        <taxon>Bacteria</taxon>
        <taxon>Bacillati</taxon>
        <taxon>Bacillota</taxon>
        <taxon>Bacilli</taxon>
        <taxon>Bacillales</taxon>
        <taxon>Bacillaceae</taxon>
        <taxon>Bacillus</taxon>
    </lineage>
</organism>
<dbReference type="Proteomes" id="UP001595752">
    <property type="component" value="Unassembled WGS sequence"/>
</dbReference>
<accession>A0ABV8B8H9</accession>
<dbReference type="EMBL" id="JBHRZT010000072">
    <property type="protein sequence ID" value="MFC3885721.1"/>
    <property type="molecule type" value="Genomic_DNA"/>
</dbReference>
<dbReference type="RefSeq" id="WP_377918115.1">
    <property type="nucleotide sequence ID" value="NZ_JBHRZT010000072.1"/>
</dbReference>
<protein>
    <submittedName>
        <fullName evidence="2">DUF948 domain-containing protein</fullName>
    </submittedName>
</protein>
<sequence>MEWILYVSVALIALAFAVVSIFLVKALKSLDETLKNTAETVERLPGQIDGLTREATTLLHQTNQLAEDIQEKTGALDSTFTAVKEAGDSLKTVHEAVKDTTETVSHQVKTQSDKISEVVRWGNTLFALWDKWKTHKTGKHTYNQVTTEQRY</sequence>
<dbReference type="InterPro" id="IPR009293">
    <property type="entry name" value="UPF0478"/>
</dbReference>
<evidence type="ECO:0000256" key="1">
    <source>
        <dbReference type="SAM" id="Phobius"/>
    </source>
</evidence>
<keyword evidence="1" id="KW-1133">Transmembrane helix</keyword>
<evidence type="ECO:0000313" key="2">
    <source>
        <dbReference type="EMBL" id="MFC3885721.1"/>
    </source>
</evidence>
<proteinExistence type="predicted"/>